<sequence length="145" mass="16443">MFIRFRKKPFHHRGTPTHQKGPCILICPREYSPKIKKETSPLRRGFFDYHGPPLHIARGEETTRVGKRKTSGRFWAPARLLITPTPTPMHDHKSPQNPKNLIFPRGAAPGGGEHCREAGREEGRGPPSKKLLIHQLNPRGKTRAP</sequence>
<proteinExistence type="predicted"/>
<dbReference type="Proteomes" id="UP000827092">
    <property type="component" value="Unassembled WGS sequence"/>
</dbReference>
<keyword evidence="3" id="KW-1185">Reference proteome</keyword>
<protein>
    <submittedName>
        <fullName evidence="2">Uncharacterized protein</fullName>
    </submittedName>
</protein>
<dbReference type="AlphaFoldDB" id="A0AAV6TD21"/>
<evidence type="ECO:0000256" key="1">
    <source>
        <dbReference type="SAM" id="MobiDB-lite"/>
    </source>
</evidence>
<feature type="compositionally biased region" description="Basic and acidic residues" evidence="1">
    <location>
        <begin position="113"/>
        <end position="124"/>
    </location>
</feature>
<evidence type="ECO:0000313" key="3">
    <source>
        <dbReference type="Proteomes" id="UP000827092"/>
    </source>
</evidence>
<evidence type="ECO:0000313" key="2">
    <source>
        <dbReference type="EMBL" id="KAG8155824.1"/>
    </source>
</evidence>
<gene>
    <name evidence="2" type="ORF">JTE90_000422</name>
</gene>
<dbReference type="EMBL" id="JAFNEN010006564">
    <property type="protein sequence ID" value="KAG8155824.1"/>
    <property type="molecule type" value="Genomic_DNA"/>
</dbReference>
<feature type="region of interest" description="Disordered" evidence="1">
    <location>
        <begin position="83"/>
        <end position="145"/>
    </location>
</feature>
<organism evidence="2 3">
    <name type="scientific">Oedothorax gibbosus</name>
    <dbReference type="NCBI Taxonomy" id="931172"/>
    <lineage>
        <taxon>Eukaryota</taxon>
        <taxon>Metazoa</taxon>
        <taxon>Ecdysozoa</taxon>
        <taxon>Arthropoda</taxon>
        <taxon>Chelicerata</taxon>
        <taxon>Arachnida</taxon>
        <taxon>Araneae</taxon>
        <taxon>Araneomorphae</taxon>
        <taxon>Entelegynae</taxon>
        <taxon>Araneoidea</taxon>
        <taxon>Linyphiidae</taxon>
        <taxon>Erigoninae</taxon>
        <taxon>Oedothorax</taxon>
    </lineage>
</organism>
<comment type="caution">
    <text evidence="2">The sequence shown here is derived from an EMBL/GenBank/DDBJ whole genome shotgun (WGS) entry which is preliminary data.</text>
</comment>
<reference evidence="2 3" key="1">
    <citation type="journal article" date="2022" name="Nat. Ecol. Evol.">
        <title>A masculinizing supergene underlies an exaggerated male reproductive morph in a spider.</title>
        <authorList>
            <person name="Hendrickx F."/>
            <person name="De Corte Z."/>
            <person name="Sonet G."/>
            <person name="Van Belleghem S.M."/>
            <person name="Kostlbacher S."/>
            <person name="Vangestel C."/>
        </authorList>
    </citation>
    <scope>NUCLEOTIDE SEQUENCE [LARGE SCALE GENOMIC DNA]</scope>
    <source>
        <strain evidence="2">W744_W776</strain>
    </source>
</reference>
<name>A0AAV6TD21_9ARAC</name>
<accession>A0AAV6TD21</accession>